<organism evidence="1 2">
    <name type="scientific">Neoroseomonas marina</name>
    <dbReference type="NCBI Taxonomy" id="1232220"/>
    <lineage>
        <taxon>Bacteria</taxon>
        <taxon>Pseudomonadati</taxon>
        <taxon>Pseudomonadota</taxon>
        <taxon>Alphaproteobacteria</taxon>
        <taxon>Acetobacterales</taxon>
        <taxon>Acetobacteraceae</taxon>
        <taxon>Neoroseomonas</taxon>
    </lineage>
</organism>
<gene>
    <name evidence="1" type="ORF">GWK16_16305</name>
</gene>
<evidence type="ECO:0000313" key="2">
    <source>
        <dbReference type="Proteomes" id="UP000548582"/>
    </source>
</evidence>
<protein>
    <recommendedName>
        <fullName evidence="3">HTH cro/C1-type domain-containing protein</fullName>
    </recommendedName>
</protein>
<dbReference type="Gene3D" id="1.10.260.40">
    <property type="entry name" value="lambda repressor-like DNA-binding domains"/>
    <property type="match status" value="1"/>
</dbReference>
<comment type="caution">
    <text evidence="1">The sequence shown here is derived from an EMBL/GenBank/DDBJ whole genome shotgun (WGS) entry which is preliminary data.</text>
</comment>
<dbReference type="SUPFAM" id="SSF47413">
    <property type="entry name" value="lambda repressor-like DNA-binding domains"/>
    <property type="match status" value="1"/>
</dbReference>
<name>A0A848EGT5_9PROT</name>
<keyword evidence="2" id="KW-1185">Reference proteome</keyword>
<reference evidence="1 2" key="1">
    <citation type="submission" date="2020-03" db="EMBL/GenBank/DDBJ databases">
        <authorList>
            <person name="Sun Q."/>
        </authorList>
    </citation>
    <scope>NUCLEOTIDE SEQUENCE [LARGE SCALE GENOMIC DNA]</scope>
    <source>
        <strain evidence="1 2">JC162</strain>
    </source>
</reference>
<evidence type="ECO:0008006" key="3">
    <source>
        <dbReference type="Google" id="ProtNLM"/>
    </source>
</evidence>
<dbReference type="AlphaFoldDB" id="A0A848EGT5"/>
<sequence length="73" mass="7882">MSADEFRKAIADLGMTQVEAAAALEVDARTVRRWALGERAIPGPVRVALRLMVEIRTTKTTATVSGSRRSTAP</sequence>
<dbReference type="GO" id="GO:0003677">
    <property type="term" value="F:DNA binding"/>
    <property type="evidence" value="ECO:0007669"/>
    <property type="project" value="InterPro"/>
</dbReference>
<dbReference type="EMBL" id="JABBKX010000005">
    <property type="protein sequence ID" value="NMJ42809.1"/>
    <property type="molecule type" value="Genomic_DNA"/>
</dbReference>
<dbReference type="InterPro" id="IPR010982">
    <property type="entry name" value="Lambda_DNA-bd_dom_sf"/>
</dbReference>
<dbReference type="RefSeq" id="WP_170055027.1">
    <property type="nucleotide sequence ID" value="NZ_JABBKX010000005.1"/>
</dbReference>
<accession>A0A848EGT5</accession>
<dbReference type="Proteomes" id="UP000548582">
    <property type="component" value="Unassembled WGS sequence"/>
</dbReference>
<proteinExistence type="predicted"/>
<evidence type="ECO:0000313" key="1">
    <source>
        <dbReference type="EMBL" id="NMJ42809.1"/>
    </source>
</evidence>